<proteinExistence type="predicted"/>
<dbReference type="SUPFAM" id="SSF56024">
    <property type="entry name" value="Phospholipase D/nuclease"/>
    <property type="match status" value="2"/>
</dbReference>
<dbReference type="SMART" id="SM00155">
    <property type="entry name" value="PLDc"/>
    <property type="match status" value="2"/>
</dbReference>
<protein>
    <submittedName>
        <fullName evidence="3">Phosphatidylserine/phosphatidylglycerophosphate/ cardiolipin synthase family protein</fullName>
    </submittedName>
</protein>
<feature type="domain" description="PLD phosphodiesterase" evidence="2">
    <location>
        <begin position="316"/>
        <end position="343"/>
    </location>
</feature>
<reference evidence="4" key="1">
    <citation type="journal article" date="2019" name="Int. J. Syst. Evol. Microbiol.">
        <title>The Global Catalogue of Microorganisms (GCM) 10K type strain sequencing project: providing services to taxonomists for standard genome sequencing and annotation.</title>
        <authorList>
            <consortium name="The Broad Institute Genomics Platform"/>
            <consortium name="The Broad Institute Genome Sequencing Center for Infectious Disease"/>
            <person name="Wu L."/>
            <person name="Ma J."/>
        </authorList>
    </citation>
    <scope>NUCLEOTIDE SEQUENCE [LARGE SCALE GENOMIC DNA]</scope>
    <source>
        <strain evidence="4">CCUG 42001</strain>
    </source>
</reference>
<dbReference type="PANTHER" id="PTHR21248">
    <property type="entry name" value="CARDIOLIPIN SYNTHASE"/>
    <property type="match status" value="1"/>
</dbReference>
<evidence type="ECO:0000313" key="3">
    <source>
        <dbReference type="EMBL" id="MFC6387027.1"/>
    </source>
</evidence>
<keyword evidence="1" id="KW-1133">Transmembrane helix</keyword>
<dbReference type="PANTHER" id="PTHR21248:SF7">
    <property type="entry name" value="MINOR CARDIOLIPIN SYNTHASE CLSB"/>
    <property type="match status" value="1"/>
</dbReference>
<sequence length="404" mass="47055">MHLFINTLFILITLVLLLIVAILLDIFSGLRVKHALNREYKPKTGFNNFRYFSNGHELYEDMEQSIRNAKNHIHLSFFIFTPDEVGNKWLHLLKQKAVEGVEVRILIDALNGFRLRKQKAALAKEGVHLAFSGKLTFPFTFYYLNRRNHRKIMVIDGRIGYFGGFNVSREYIGRKPEMGPWHDNHLRIIGESVHDLQRLFLIDWKRSTKIDLQNNTSYFPEVEPGPSKITLLGSDGKQLEDFFAEKLNAAQSSIFIGSPYFIPSERLMKVLQDKLMHGVTLTIVLPMKKDHGLVQPASYLYLKPLVENGARLYHFYQGFYHAKLFIVDRQFCYLGTANFDQRSLFWNDELSGFTKDPVLVHHVLRQLEKEIRDGSKLVSLKQIQKRSSVEKIKSIFSGWIRFFL</sequence>
<feature type="transmembrane region" description="Helical" evidence="1">
    <location>
        <begin position="6"/>
        <end position="27"/>
    </location>
</feature>
<gene>
    <name evidence="3" type="ORF">ACFP7A_10465</name>
</gene>
<evidence type="ECO:0000256" key="1">
    <source>
        <dbReference type="SAM" id="Phobius"/>
    </source>
</evidence>
<dbReference type="InterPro" id="IPR025202">
    <property type="entry name" value="PLD-like_dom"/>
</dbReference>
<comment type="caution">
    <text evidence="3">The sequence shown here is derived from an EMBL/GenBank/DDBJ whole genome shotgun (WGS) entry which is preliminary data.</text>
</comment>
<dbReference type="Pfam" id="PF13091">
    <property type="entry name" value="PLDc_2"/>
    <property type="match status" value="2"/>
</dbReference>
<keyword evidence="1" id="KW-0812">Transmembrane</keyword>
<dbReference type="RefSeq" id="WP_253076608.1">
    <property type="nucleotide sequence ID" value="NZ_JAMXWN010000010.1"/>
</dbReference>
<dbReference type="Proteomes" id="UP001596267">
    <property type="component" value="Unassembled WGS sequence"/>
</dbReference>
<keyword evidence="4" id="KW-1185">Reference proteome</keyword>
<dbReference type="Gene3D" id="3.30.870.10">
    <property type="entry name" value="Endonuclease Chain A"/>
    <property type="match status" value="2"/>
</dbReference>
<feature type="domain" description="PLD phosphodiesterase" evidence="2">
    <location>
        <begin position="144"/>
        <end position="171"/>
    </location>
</feature>
<evidence type="ECO:0000259" key="2">
    <source>
        <dbReference type="PROSITE" id="PS50035"/>
    </source>
</evidence>
<keyword evidence="1" id="KW-0472">Membrane</keyword>
<dbReference type="EMBL" id="JBHSTQ010000010">
    <property type="protein sequence ID" value="MFC6387027.1"/>
    <property type="molecule type" value="Genomic_DNA"/>
</dbReference>
<evidence type="ECO:0000313" key="4">
    <source>
        <dbReference type="Proteomes" id="UP001596267"/>
    </source>
</evidence>
<dbReference type="PROSITE" id="PS50035">
    <property type="entry name" value="PLD"/>
    <property type="match status" value="2"/>
</dbReference>
<dbReference type="CDD" id="cd09110">
    <property type="entry name" value="PLDc_CLS_1"/>
    <property type="match status" value="1"/>
</dbReference>
<dbReference type="InterPro" id="IPR001736">
    <property type="entry name" value="PLipase_D/transphosphatidylase"/>
</dbReference>
<accession>A0ABW1WHD1</accession>
<name>A0ABW1WHD1_9BACL</name>
<organism evidence="3 4">
    <name type="scientific">Sporolactobacillus kofuensis</name>
    <dbReference type="NCBI Taxonomy" id="269672"/>
    <lineage>
        <taxon>Bacteria</taxon>
        <taxon>Bacillati</taxon>
        <taxon>Bacillota</taxon>
        <taxon>Bacilli</taxon>
        <taxon>Bacillales</taxon>
        <taxon>Sporolactobacillaceae</taxon>
        <taxon>Sporolactobacillus</taxon>
    </lineage>
</organism>
<dbReference type="CDD" id="cd09112">
    <property type="entry name" value="PLDc_CLS_2"/>
    <property type="match status" value="1"/>
</dbReference>